<sequence length="214" mass="23351">MPEVTRRGLLRKVGATGLVGGGGVVGSVKTTEASWPDGSISIRGFDIEDSTVYPDEGDGTHLVVELENTYDEEKVAWVIPYLFSEDIGEYHDRMYLEPGVLGGNAVTLSPNEQTEERFRWVPPLELDPGIYGIELKICEDNSVSFWGGTYDQWTIHDAIAAGFDVDTGCYGAIEQYQQNIRSSGGPNAPGVMGLMSAVSLIYSQQEVWDECGSD</sequence>
<proteinExistence type="predicted"/>
<dbReference type="GeneID" id="67209881"/>
<dbReference type="PROSITE" id="PS51318">
    <property type="entry name" value="TAT"/>
    <property type="match status" value="1"/>
</dbReference>
<reference evidence="1" key="1">
    <citation type="submission" date="2024-09" db="EMBL/GenBank/DDBJ databases">
        <authorList>
            <person name="Sun Q."/>
        </authorList>
    </citation>
    <scope>NUCLEOTIDE SEQUENCE [LARGE SCALE GENOMIC DNA]</scope>
    <source>
        <strain evidence="1">JCM 31273</strain>
    </source>
</reference>
<organism evidence="1 2">
    <name type="scientific">Halobaculum roseum</name>
    <dbReference type="NCBI Taxonomy" id="2175149"/>
    <lineage>
        <taxon>Archaea</taxon>
        <taxon>Methanobacteriati</taxon>
        <taxon>Methanobacteriota</taxon>
        <taxon>Stenosarchaea group</taxon>
        <taxon>Halobacteria</taxon>
        <taxon>Halobacteriales</taxon>
        <taxon>Haloferacaceae</taxon>
        <taxon>Halobaculum</taxon>
    </lineage>
</organism>
<name>A0ABD5MQP9_9EURY</name>
<dbReference type="EMBL" id="JBHMAJ010000006">
    <property type="protein sequence ID" value="MFB9824282.1"/>
    <property type="molecule type" value="Genomic_DNA"/>
</dbReference>
<evidence type="ECO:0000313" key="2">
    <source>
        <dbReference type="Proteomes" id="UP001589595"/>
    </source>
</evidence>
<dbReference type="InterPro" id="IPR006311">
    <property type="entry name" value="TAT_signal"/>
</dbReference>
<evidence type="ECO:0000313" key="1">
    <source>
        <dbReference type="EMBL" id="MFB9824282.1"/>
    </source>
</evidence>
<evidence type="ECO:0008006" key="3">
    <source>
        <dbReference type="Google" id="ProtNLM"/>
    </source>
</evidence>
<protein>
    <recommendedName>
        <fullName evidence="3">Tat (Twin-arginine translocation) pathway signal sequence</fullName>
    </recommendedName>
</protein>
<dbReference type="RefSeq" id="WP_222922574.1">
    <property type="nucleotide sequence ID" value="NZ_CP082286.1"/>
</dbReference>
<dbReference type="AlphaFoldDB" id="A0ABD5MQP9"/>
<keyword evidence="2" id="KW-1185">Reference proteome</keyword>
<gene>
    <name evidence="1" type="ORF">ACFFOL_08905</name>
</gene>
<dbReference type="Proteomes" id="UP001589595">
    <property type="component" value="Unassembled WGS sequence"/>
</dbReference>
<comment type="caution">
    <text evidence="1">The sequence shown here is derived from an EMBL/GenBank/DDBJ whole genome shotgun (WGS) entry which is preliminary data.</text>
</comment>
<accession>A0ABD5MQP9</accession>